<gene>
    <name evidence="5" type="primary">speE</name>
    <name evidence="8" type="ORF">AB835_05060</name>
</gene>
<evidence type="ECO:0000313" key="8">
    <source>
        <dbReference type="EMBL" id="ODS24104.1"/>
    </source>
</evidence>
<accession>A0A1D2QRD3</accession>
<name>A0A1D2QRD3_9GAMM</name>
<evidence type="ECO:0000256" key="6">
    <source>
        <dbReference type="PROSITE-ProRule" id="PRU00354"/>
    </source>
</evidence>
<dbReference type="AlphaFoldDB" id="A0A1D2QRD3"/>
<dbReference type="InterPro" id="IPR029063">
    <property type="entry name" value="SAM-dependent_MTases_sf"/>
</dbReference>
<feature type="transmembrane region" description="Helical" evidence="5">
    <location>
        <begin position="9"/>
        <end position="35"/>
    </location>
</feature>
<evidence type="ECO:0000256" key="3">
    <source>
        <dbReference type="ARBA" id="ARBA00023066"/>
    </source>
</evidence>
<feature type="transmembrane region" description="Helical" evidence="5">
    <location>
        <begin position="41"/>
        <end position="60"/>
    </location>
</feature>
<dbReference type="CDD" id="cd02440">
    <property type="entry name" value="AdoMet_MTases"/>
    <property type="match status" value="1"/>
</dbReference>
<evidence type="ECO:0000256" key="1">
    <source>
        <dbReference type="ARBA" id="ARBA00007867"/>
    </source>
</evidence>
<dbReference type="SUPFAM" id="SSF53335">
    <property type="entry name" value="S-adenosyl-L-methionine-dependent methyltransferases"/>
    <property type="match status" value="1"/>
</dbReference>
<protein>
    <recommendedName>
        <fullName evidence="5">Polyamine aminopropyltransferase</fullName>
    </recommendedName>
    <alternativeName>
        <fullName evidence="5">Putrescine aminopropyltransferase</fullName>
        <shortName evidence="5">PAPT</shortName>
    </alternativeName>
    <alternativeName>
        <fullName evidence="5">Spermidine synthase</fullName>
        <shortName evidence="5">SPDS</shortName>
        <shortName evidence="5">SPDSY</shortName>
        <ecNumber evidence="5">2.5.1.16</ecNumber>
    </alternativeName>
</protein>
<keyword evidence="3 5" id="KW-0745">Spermidine biosynthesis</keyword>
<keyword evidence="4 5" id="KW-0620">Polyamine biosynthesis</keyword>
<feature type="transmembrane region" description="Helical" evidence="5">
    <location>
        <begin position="168"/>
        <end position="186"/>
    </location>
</feature>
<dbReference type="GO" id="GO:0005886">
    <property type="term" value="C:plasma membrane"/>
    <property type="evidence" value="ECO:0007669"/>
    <property type="project" value="UniProtKB-SubCell"/>
</dbReference>
<dbReference type="PROSITE" id="PS51006">
    <property type="entry name" value="PABS_2"/>
    <property type="match status" value="1"/>
</dbReference>
<dbReference type="GO" id="GO:0008295">
    <property type="term" value="P:spermidine biosynthetic process"/>
    <property type="evidence" value="ECO:0007669"/>
    <property type="project" value="UniProtKB-UniRule"/>
</dbReference>
<reference evidence="8 9" key="1">
    <citation type="journal article" date="2016" name="Appl. Environ. Microbiol.">
        <title>Lack of Overt Genome Reduction in the Bryostatin-Producing Bryozoan Symbiont "Candidatus Endobugula sertula".</title>
        <authorList>
            <person name="Miller I.J."/>
            <person name="Vanee N."/>
            <person name="Fong S.S."/>
            <person name="Lim-Fong G.E."/>
            <person name="Kwan J.C."/>
        </authorList>
    </citation>
    <scope>NUCLEOTIDE SEQUENCE [LARGE SCALE GENOMIC DNA]</scope>
    <source>
        <strain evidence="8">AB1-4</strain>
    </source>
</reference>
<dbReference type="InterPro" id="IPR001045">
    <property type="entry name" value="Spermi_synthase"/>
</dbReference>
<feature type="transmembrane region" description="Helical" evidence="5">
    <location>
        <begin position="138"/>
        <end position="162"/>
    </location>
</feature>
<keyword evidence="5" id="KW-0472">Membrane</keyword>
<comment type="subcellular location">
    <subcellularLocation>
        <location evidence="5">Cell membrane</location>
        <topology evidence="5">Multi-pass membrane protein</topology>
    </subcellularLocation>
</comment>
<evidence type="ECO:0000259" key="7">
    <source>
        <dbReference type="PROSITE" id="PS51006"/>
    </source>
</evidence>
<dbReference type="InterPro" id="IPR030374">
    <property type="entry name" value="PABS"/>
</dbReference>
<comment type="function">
    <text evidence="5">Catalyzes the irreversible transfer of a propylamine group from the amino donor S-adenosylmethioninamine (decarboxy-AdoMet) to putrescine (1,4-diaminobutane) to yield spermidine.</text>
</comment>
<feature type="binding site" evidence="5">
    <location>
        <position position="295"/>
    </location>
    <ligand>
        <name>spermidine</name>
        <dbReference type="ChEBI" id="CHEBI:57834"/>
    </ligand>
</feature>
<feature type="binding site" evidence="5">
    <location>
        <position position="241"/>
    </location>
    <ligand>
        <name>S-methyl-5'-thioadenosine</name>
        <dbReference type="ChEBI" id="CHEBI:17509"/>
    </ligand>
</feature>
<feature type="transmembrane region" description="Helical" evidence="5">
    <location>
        <begin position="198"/>
        <end position="220"/>
    </location>
</feature>
<feature type="transmembrane region" description="Helical" evidence="5">
    <location>
        <begin position="105"/>
        <end position="126"/>
    </location>
</feature>
<feature type="binding site" evidence="5">
    <location>
        <position position="315"/>
    </location>
    <ligand>
        <name>S-methyl-5'-thioadenosine</name>
        <dbReference type="ChEBI" id="CHEBI:17509"/>
    </ligand>
</feature>
<comment type="caution">
    <text evidence="8">The sequence shown here is derived from an EMBL/GenBank/DDBJ whole genome shotgun (WGS) entry which is preliminary data.</text>
</comment>
<proteinExistence type="inferred from homology"/>
<comment type="similarity">
    <text evidence="1 5">Belongs to the spermidine/spermine synthase family.</text>
</comment>
<evidence type="ECO:0000313" key="9">
    <source>
        <dbReference type="Proteomes" id="UP000242502"/>
    </source>
</evidence>
<dbReference type="STRING" id="62101.AB835_05060"/>
<feature type="domain" description="PABS" evidence="7">
    <location>
        <begin position="210"/>
        <end position="447"/>
    </location>
</feature>
<dbReference type="UniPathway" id="UPA00248">
    <property type="reaction ID" value="UER00314"/>
</dbReference>
<dbReference type="Proteomes" id="UP000242502">
    <property type="component" value="Unassembled WGS sequence"/>
</dbReference>
<dbReference type="Gene3D" id="3.40.50.150">
    <property type="entry name" value="Vaccinia Virus protein VP39"/>
    <property type="match status" value="1"/>
</dbReference>
<keyword evidence="5" id="KW-1003">Cell membrane</keyword>
<dbReference type="PANTHER" id="PTHR43317">
    <property type="entry name" value="THERMOSPERMINE SYNTHASE ACAULIS5"/>
    <property type="match status" value="1"/>
</dbReference>
<dbReference type="HAMAP" id="MF_00198">
    <property type="entry name" value="Spermidine_synth"/>
    <property type="match status" value="1"/>
</dbReference>
<dbReference type="NCBIfam" id="NF002956">
    <property type="entry name" value="PRK03612.1"/>
    <property type="match status" value="1"/>
</dbReference>
<evidence type="ECO:0000256" key="5">
    <source>
        <dbReference type="HAMAP-Rule" id="MF_00198"/>
    </source>
</evidence>
<dbReference type="InterPro" id="IPR036259">
    <property type="entry name" value="MFS_trans_sf"/>
</dbReference>
<comment type="pathway">
    <text evidence="5">Amine and polyamine biosynthesis; spermidine biosynthesis; spermidine from putrescine: step 1/1.</text>
</comment>
<feature type="transmembrane region" description="Helical" evidence="5">
    <location>
        <begin position="72"/>
        <end position="93"/>
    </location>
</feature>
<comment type="caution">
    <text evidence="5">Lacks conserved residue(s) required for the propagation of feature annotation.</text>
</comment>
<organism evidence="8 9">
    <name type="scientific">Candidatus Endobugula sertula</name>
    <name type="common">Bugula neritina bacterial symbiont</name>
    <dbReference type="NCBI Taxonomy" id="62101"/>
    <lineage>
        <taxon>Bacteria</taxon>
        <taxon>Pseudomonadati</taxon>
        <taxon>Pseudomonadota</taxon>
        <taxon>Gammaproteobacteria</taxon>
        <taxon>Cellvibrionales</taxon>
        <taxon>Cellvibrionaceae</taxon>
        <taxon>Candidatus Endobugula</taxon>
    </lineage>
</organism>
<dbReference type="PROSITE" id="PS01330">
    <property type="entry name" value="PABS_1"/>
    <property type="match status" value="1"/>
</dbReference>
<dbReference type="PANTHER" id="PTHR43317:SF1">
    <property type="entry name" value="THERMOSPERMINE SYNTHASE ACAULIS5"/>
    <property type="match status" value="1"/>
</dbReference>
<evidence type="ECO:0000256" key="2">
    <source>
        <dbReference type="ARBA" id="ARBA00022679"/>
    </source>
</evidence>
<dbReference type="EMBL" id="MDLC01000013">
    <property type="protein sequence ID" value="ODS24104.1"/>
    <property type="molecule type" value="Genomic_DNA"/>
</dbReference>
<keyword evidence="5" id="KW-0812">Transmembrane</keyword>
<dbReference type="SUPFAM" id="SSF103473">
    <property type="entry name" value="MFS general substrate transporter"/>
    <property type="match status" value="1"/>
</dbReference>
<sequence>MKDKETKILILSVFIAGLCSIIYELLIATASSYFLGDSIKQFSITIGFYMAAMGVGSYLSRLISDDDLLLKFIRFELLLGLIGGFSVPLLYTAFAYTDYFQTSSIILTICIGVLIGLEIPFLSRLLEKHYSLKVNISYVLSVGYFGALIATLIFPFLLLPLLGTFKTSVFFGLINMTIAIILLWCFSDMISLSKKKLLWIHTFLVILLLGGVFLLSNTLLEQWGNNLYNDRIVFSKETHYQNVVITKDKDDVRLYLNGHLQFSSSDEYRYHESLVHVPLGFLSNPESILILGGGDGLGVREVLKYSSVKHITLVDLDPEISHLAQNNHHLLNLNLNSLAHPKVHVVNADAYQFLLKNRTQYDAIVIDLPDPNNTSLARLYSTEFYKLVGINLKPNGLFVTQASSPFYARKAYWTTYATIQSAGFDFTLPYHVNVPSFGEWGFIIGSYRSRKSVQWSLTVETKFLDEGIVDRAWVFGKDIAYRKLTPSSIDHPKVLEHYLKGWMYWN</sequence>
<keyword evidence="5" id="KW-1133">Transmembrane helix</keyword>
<dbReference type="Pfam" id="PF01564">
    <property type="entry name" value="Spermine_synth"/>
    <property type="match status" value="1"/>
</dbReference>
<dbReference type="GO" id="GO:0004766">
    <property type="term" value="F:spermidine synthase activity"/>
    <property type="evidence" value="ECO:0007669"/>
    <property type="project" value="UniProtKB-UniRule"/>
</dbReference>
<feature type="binding site" evidence="5">
    <location>
        <begin position="349"/>
        <end position="350"/>
    </location>
    <ligand>
        <name>S-methyl-5'-thioadenosine</name>
        <dbReference type="ChEBI" id="CHEBI:17509"/>
    </ligand>
</feature>
<feature type="active site" description="Proton acceptor" evidence="5 6">
    <location>
        <position position="367"/>
    </location>
</feature>
<evidence type="ECO:0000256" key="4">
    <source>
        <dbReference type="ARBA" id="ARBA00023115"/>
    </source>
</evidence>
<comment type="catalytic activity">
    <reaction evidence="5">
        <text>S-adenosyl 3-(methylsulfanyl)propylamine + putrescine = S-methyl-5'-thioadenosine + spermidine + H(+)</text>
        <dbReference type="Rhea" id="RHEA:12721"/>
        <dbReference type="ChEBI" id="CHEBI:15378"/>
        <dbReference type="ChEBI" id="CHEBI:17509"/>
        <dbReference type="ChEBI" id="CHEBI:57443"/>
        <dbReference type="ChEBI" id="CHEBI:57834"/>
        <dbReference type="ChEBI" id="CHEBI:326268"/>
        <dbReference type="EC" id="2.5.1.16"/>
    </reaction>
</comment>
<dbReference type="InterPro" id="IPR030373">
    <property type="entry name" value="PABS_CS"/>
</dbReference>
<dbReference type="EC" id="2.5.1.16" evidence="5"/>
<comment type="subunit">
    <text evidence="5">Homodimer or homotetramer.</text>
</comment>
<dbReference type="GO" id="GO:0010487">
    <property type="term" value="F:thermospermine synthase activity"/>
    <property type="evidence" value="ECO:0007669"/>
    <property type="project" value="UniProtKB-ARBA"/>
</dbReference>
<feature type="binding site" evidence="5">
    <location>
        <position position="271"/>
    </location>
    <ligand>
        <name>spermidine</name>
        <dbReference type="ChEBI" id="CHEBI:57834"/>
    </ligand>
</feature>
<keyword evidence="2 5" id="KW-0808">Transferase</keyword>
<dbReference type="NCBIfam" id="NF037959">
    <property type="entry name" value="MFS_SpdSyn"/>
    <property type="match status" value="1"/>
</dbReference>